<dbReference type="SMART" id="SM00066">
    <property type="entry name" value="GAL4"/>
    <property type="match status" value="1"/>
</dbReference>
<accession>X8JUW0</accession>
<dbReference type="SUPFAM" id="SSF57701">
    <property type="entry name" value="Zn2/Cys6 DNA-binding domain"/>
    <property type="match status" value="1"/>
</dbReference>
<sequence>MSQSYYTGNHPQQHYPSSCYDTAQSHTPAYDDYYYNSVVAPGAHVVDDSSVLAQSYNYSGVSYAPDTTSFSSYVSAPDHTVSHYPDSVNQIPHQAAPGQRWAGPVQYTEDTTAQPSEHYDQRRGSCASSTSWYSQDNGHYEHPSVEQTHYHQTHTLQQQRPESMNFGMYSPTQYLRTQELARNSVVEPNHAEVVTPYGTLPVYEPNVKLERRSSDAFQTFDNSPIIQSPPTHFSPFIQSYPPSIESPTLSNVQTEEDSDSTVSHGGADLYVQQRRAANYQHGLRVQQELKYQLSGQLEHFETNAVNNQEYAHHHHHHHHQHHHQHQNSSSSNHPLATPVVPSQARERIPSHVHTSPEVEEKKETPSKKPALACLFCRKRKIACGPPSPENPDRTCNQCARRRQTCEYPTESRRGVRKTTKEPVPEEPTVHKFVHGDAGAHEGAGPVRRTRRKRSD</sequence>
<dbReference type="Proteomes" id="UP000030108">
    <property type="component" value="Unassembled WGS sequence"/>
</dbReference>
<dbReference type="PROSITE" id="PS50048">
    <property type="entry name" value="ZN2_CY6_FUNGAL_2"/>
    <property type="match status" value="1"/>
</dbReference>
<feature type="domain" description="Zn(2)-C6 fungal-type" evidence="2">
    <location>
        <begin position="372"/>
        <end position="407"/>
    </location>
</feature>
<dbReference type="GO" id="GO:0000981">
    <property type="term" value="F:DNA-binding transcription factor activity, RNA polymerase II-specific"/>
    <property type="evidence" value="ECO:0007669"/>
    <property type="project" value="InterPro"/>
</dbReference>
<evidence type="ECO:0000313" key="3">
    <source>
        <dbReference type="EMBL" id="EUC66971.1"/>
    </source>
</evidence>
<feature type="compositionally biased region" description="Basic residues" evidence="1">
    <location>
        <begin position="312"/>
        <end position="325"/>
    </location>
</feature>
<dbReference type="Pfam" id="PF00172">
    <property type="entry name" value="Zn_clus"/>
    <property type="match status" value="1"/>
</dbReference>
<feature type="region of interest" description="Disordered" evidence="1">
    <location>
        <begin position="408"/>
        <end position="455"/>
    </location>
</feature>
<dbReference type="CDD" id="cd00067">
    <property type="entry name" value="GAL4"/>
    <property type="match status" value="1"/>
</dbReference>
<evidence type="ECO:0000259" key="2">
    <source>
        <dbReference type="PROSITE" id="PS50048"/>
    </source>
</evidence>
<dbReference type="OrthoDB" id="39175at2759"/>
<proteinExistence type="predicted"/>
<feature type="region of interest" description="Disordered" evidence="1">
    <location>
        <begin position="311"/>
        <end position="366"/>
    </location>
</feature>
<feature type="region of interest" description="Disordered" evidence="1">
    <location>
        <begin position="111"/>
        <end position="159"/>
    </location>
</feature>
<dbReference type="InterPro" id="IPR001138">
    <property type="entry name" value="Zn2Cys6_DnaBD"/>
</dbReference>
<dbReference type="EMBL" id="JATN01000306">
    <property type="protein sequence ID" value="EUC66971.1"/>
    <property type="molecule type" value="Genomic_DNA"/>
</dbReference>
<dbReference type="GO" id="GO:0008270">
    <property type="term" value="F:zinc ion binding"/>
    <property type="evidence" value="ECO:0007669"/>
    <property type="project" value="InterPro"/>
</dbReference>
<dbReference type="PROSITE" id="PS00463">
    <property type="entry name" value="ZN2_CY6_FUNGAL_1"/>
    <property type="match status" value="1"/>
</dbReference>
<dbReference type="Gene3D" id="4.10.240.10">
    <property type="entry name" value="Zn(2)-C6 fungal-type DNA-binding domain"/>
    <property type="match status" value="1"/>
</dbReference>
<feature type="compositionally biased region" description="Basic and acidic residues" evidence="1">
    <location>
        <begin position="409"/>
        <end position="439"/>
    </location>
</feature>
<feature type="compositionally biased region" description="Basic and acidic residues" evidence="1">
    <location>
        <begin position="344"/>
        <end position="366"/>
    </location>
</feature>
<evidence type="ECO:0000256" key="1">
    <source>
        <dbReference type="SAM" id="MobiDB-lite"/>
    </source>
</evidence>
<comment type="caution">
    <text evidence="3">The sequence shown here is derived from an EMBL/GenBank/DDBJ whole genome shotgun (WGS) entry which is preliminary data.</text>
</comment>
<feature type="compositionally biased region" description="Polar residues" evidence="1">
    <location>
        <begin position="126"/>
        <end position="137"/>
    </location>
</feature>
<protein>
    <submittedName>
        <fullName evidence="3">Fungal Zn, 2-cys(6) binuclear cluster domain protein</fullName>
    </submittedName>
</protein>
<organism evidence="3 4">
    <name type="scientific">Rhizoctonia solani AG-3 Rhs1AP</name>
    <dbReference type="NCBI Taxonomy" id="1086054"/>
    <lineage>
        <taxon>Eukaryota</taxon>
        <taxon>Fungi</taxon>
        <taxon>Dikarya</taxon>
        <taxon>Basidiomycota</taxon>
        <taxon>Agaricomycotina</taxon>
        <taxon>Agaricomycetes</taxon>
        <taxon>Cantharellales</taxon>
        <taxon>Ceratobasidiaceae</taxon>
        <taxon>Rhizoctonia</taxon>
    </lineage>
</organism>
<name>X8JUW0_9AGAM</name>
<dbReference type="AlphaFoldDB" id="X8JUW0"/>
<dbReference type="InterPro" id="IPR036864">
    <property type="entry name" value="Zn2-C6_fun-type_DNA-bd_sf"/>
</dbReference>
<gene>
    <name evidence="3" type="ORF">RSOL_517600</name>
</gene>
<evidence type="ECO:0000313" key="4">
    <source>
        <dbReference type="Proteomes" id="UP000030108"/>
    </source>
</evidence>
<reference evidence="4" key="1">
    <citation type="journal article" date="2014" name="Genome Announc.">
        <title>Draft genome sequence of the plant-pathogenic soil fungus Rhizoctonia solani anastomosis group 3 strain Rhs1AP.</title>
        <authorList>
            <person name="Cubeta M.A."/>
            <person name="Thomas E."/>
            <person name="Dean R.A."/>
            <person name="Jabaji S."/>
            <person name="Neate S.M."/>
            <person name="Tavantzis S."/>
            <person name="Toda T."/>
            <person name="Vilgalys R."/>
            <person name="Bharathan N."/>
            <person name="Fedorova-Abrams N."/>
            <person name="Pakala S.B."/>
            <person name="Pakala S.M."/>
            <person name="Zafar N."/>
            <person name="Joardar V."/>
            <person name="Losada L."/>
            <person name="Nierman W.C."/>
        </authorList>
    </citation>
    <scope>NUCLEOTIDE SEQUENCE [LARGE SCALE GENOMIC DNA]</scope>
    <source>
        <strain evidence="4">AG-3</strain>
    </source>
</reference>